<evidence type="ECO:0000313" key="4">
    <source>
        <dbReference type="Proteomes" id="UP000199004"/>
    </source>
</evidence>
<dbReference type="EMBL" id="FNIC01000005">
    <property type="protein sequence ID" value="SDN99052.1"/>
    <property type="molecule type" value="Genomic_DNA"/>
</dbReference>
<dbReference type="PROSITE" id="PS51257">
    <property type="entry name" value="PROKAR_LIPOPROTEIN"/>
    <property type="match status" value="1"/>
</dbReference>
<reference evidence="3 4" key="1">
    <citation type="submission" date="2016-10" db="EMBL/GenBank/DDBJ databases">
        <authorList>
            <person name="de Groot N.N."/>
        </authorList>
    </citation>
    <scope>NUCLEOTIDE SEQUENCE [LARGE SCALE GENOMIC DNA]</scope>
    <source>
        <strain evidence="3 4">CGMCC 1.11147</strain>
    </source>
</reference>
<protein>
    <recommendedName>
        <fullName evidence="5">Lipoprotein LpqN</fullName>
    </recommendedName>
</protein>
<feature type="region of interest" description="Disordered" evidence="1">
    <location>
        <begin position="20"/>
        <end position="62"/>
    </location>
</feature>
<evidence type="ECO:0000256" key="1">
    <source>
        <dbReference type="SAM" id="MobiDB-lite"/>
    </source>
</evidence>
<evidence type="ECO:0000313" key="3">
    <source>
        <dbReference type="EMBL" id="SDN99052.1"/>
    </source>
</evidence>
<gene>
    <name evidence="3" type="ORF">SAMN05192576_3173</name>
</gene>
<feature type="chain" id="PRO_5011575250" description="Lipoprotein LpqN" evidence="2">
    <location>
        <begin position="23"/>
        <end position="207"/>
    </location>
</feature>
<dbReference type="OrthoDB" id="3790979at2"/>
<name>A0A1H0FWU9_9ACTN</name>
<feature type="region of interest" description="Disordered" evidence="1">
    <location>
        <begin position="74"/>
        <end position="93"/>
    </location>
</feature>
<keyword evidence="2" id="KW-0732">Signal</keyword>
<dbReference type="RefSeq" id="WP_143016216.1">
    <property type="nucleotide sequence ID" value="NZ_BKAE01000020.1"/>
</dbReference>
<proteinExistence type="predicted"/>
<sequence length="207" mass="21813">MSRHLGSLALAAALLLTTVGCSDDTPSDPEPSSSPSSDDSSGTPETSAPPTSDPPTPSVSAASGLRMTQGHLSVHAPEGWEKTPEPALGEFSEQADDPTLGSTLFIAELPDLAPGTEVDLRELARSAIRTTQYLRDPEIVEPVELDGVRWYHTSGRIDSVTYEDGFGTVAGGFFLRIGLRTGVRVVSPAEREELLASVLATVDLELA</sequence>
<dbReference type="Proteomes" id="UP000199004">
    <property type="component" value="Unassembled WGS sequence"/>
</dbReference>
<evidence type="ECO:0000256" key="2">
    <source>
        <dbReference type="SAM" id="SignalP"/>
    </source>
</evidence>
<feature type="signal peptide" evidence="2">
    <location>
        <begin position="1"/>
        <end position="22"/>
    </location>
</feature>
<evidence type="ECO:0008006" key="5">
    <source>
        <dbReference type="Google" id="ProtNLM"/>
    </source>
</evidence>
<dbReference type="AlphaFoldDB" id="A0A1H0FWU9"/>
<keyword evidence="4" id="KW-1185">Reference proteome</keyword>
<accession>A0A1H0FWU9</accession>
<organism evidence="3 4">
    <name type="scientific">Nocardioides szechwanensis</name>
    <dbReference type="NCBI Taxonomy" id="1005944"/>
    <lineage>
        <taxon>Bacteria</taxon>
        <taxon>Bacillati</taxon>
        <taxon>Actinomycetota</taxon>
        <taxon>Actinomycetes</taxon>
        <taxon>Propionibacteriales</taxon>
        <taxon>Nocardioidaceae</taxon>
        <taxon>Nocardioides</taxon>
    </lineage>
</organism>
<feature type="compositionally biased region" description="Low complexity" evidence="1">
    <location>
        <begin position="30"/>
        <end position="50"/>
    </location>
</feature>
<dbReference type="STRING" id="1005944.SAMN05192576_3173"/>